<keyword evidence="3" id="KW-0732">Signal</keyword>
<dbReference type="InterPro" id="IPR052222">
    <property type="entry name" value="DESIGUAL"/>
</dbReference>
<feature type="transmembrane region" description="Helical" evidence="7">
    <location>
        <begin position="136"/>
        <end position="157"/>
    </location>
</feature>
<dbReference type="InterPro" id="IPR009606">
    <property type="entry name" value="DEAL/Modifying_wall_lignin1/2"/>
</dbReference>
<comment type="similarity">
    <text evidence="6">Belongs to the DESIGUAL family.</text>
</comment>
<keyword evidence="5 7" id="KW-0472">Membrane</keyword>
<keyword evidence="4 7" id="KW-1133">Transmembrane helix</keyword>
<evidence type="ECO:0000256" key="6">
    <source>
        <dbReference type="ARBA" id="ARBA00029467"/>
    </source>
</evidence>
<evidence type="ECO:0000313" key="8">
    <source>
        <dbReference type="EnsemblPlants" id="OMERI01G15560.1"/>
    </source>
</evidence>
<proteinExistence type="inferred from homology"/>
<dbReference type="Proteomes" id="UP000008021">
    <property type="component" value="Chromosome 1"/>
</dbReference>
<evidence type="ECO:0000256" key="3">
    <source>
        <dbReference type="ARBA" id="ARBA00022729"/>
    </source>
</evidence>
<sequence length="201" mass="20766">MDKKVIIVSAVVGSLGLLSAILGFAAESTKITISDVRVSGDECLYPQNPSLRLGLCAAVLLLLAQVTVSAIGGCGKPRGSGIPSSKTNQVDGIVFAVASWIAAVIAVVLFVEGAAWNANVARDTAPVCYFLKDGVFAAAAVLALAATALGVASYVMLRRQLPDDDDAPAGAVASWRQPLLHAGIAMGHPQFPPHPQWHSQV</sequence>
<comment type="subcellular location">
    <subcellularLocation>
        <location evidence="1">Endomembrane system</location>
        <topology evidence="1">Multi-pass membrane protein</topology>
    </subcellularLocation>
</comment>
<dbReference type="AlphaFoldDB" id="A0A0E0C2H2"/>
<dbReference type="Pfam" id="PF06749">
    <property type="entry name" value="DUF1218"/>
    <property type="match status" value="1"/>
</dbReference>
<evidence type="ECO:0000256" key="4">
    <source>
        <dbReference type="ARBA" id="ARBA00022989"/>
    </source>
</evidence>
<dbReference type="PANTHER" id="PTHR31769">
    <property type="entry name" value="OS07G0462200 PROTEIN-RELATED"/>
    <property type="match status" value="1"/>
</dbReference>
<dbReference type="GO" id="GO:0012505">
    <property type="term" value="C:endomembrane system"/>
    <property type="evidence" value="ECO:0007669"/>
    <property type="project" value="UniProtKB-SubCell"/>
</dbReference>
<reference evidence="8" key="2">
    <citation type="submission" date="2018-05" db="EMBL/GenBank/DDBJ databases">
        <title>OmerRS3 (Oryza meridionalis Reference Sequence Version 3).</title>
        <authorList>
            <person name="Zhang J."/>
            <person name="Kudrna D."/>
            <person name="Lee S."/>
            <person name="Talag J."/>
            <person name="Welchert J."/>
            <person name="Wing R.A."/>
        </authorList>
    </citation>
    <scope>NUCLEOTIDE SEQUENCE [LARGE SCALE GENOMIC DNA]</scope>
    <source>
        <strain evidence="8">cv. OR44</strain>
    </source>
</reference>
<dbReference type="Gramene" id="OMERI01G15560.1">
    <property type="protein sequence ID" value="OMERI01G15560.1"/>
    <property type="gene ID" value="OMERI01G15560"/>
</dbReference>
<keyword evidence="9" id="KW-1185">Reference proteome</keyword>
<feature type="transmembrane region" description="Helical" evidence="7">
    <location>
        <begin position="49"/>
        <end position="72"/>
    </location>
</feature>
<organism evidence="8">
    <name type="scientific">Oryza meridionalis</name>
    <dbReference type="NCBI Taxonomy" id="40149"/>
    <lineage>
        <taxon>Eukaryota</taxon>
        <taxon>Viridiplantae</taxon>
        <taxon>Streptophyta</taxon>
        <taxon>Embryophyta</taxon>
        <taxon>Tracheophyta</taxon>
        <taxon>Spermatophyta</taxon>
        <taxon>Magnoliopsida</taxon>
        <taxon>Liliopsida</taxon>
        <taxon>Poales</taxon>
        <taxon>Poaceae</taxon>
        <taxon>BOP clade</taxon>
        <taxon>Oryzoideae</taxon>
        <taxon>Oryzeae</taxon>
        <taxon>Oryzinae</taxon>
        <taxon>Oryza</taxon>
    </lineage>
</organism>
<accession>A0A0E0C2H2</accession>
<evidence type="ECO:0000256" key="2">
    <source>
        <dbReference type="ARBA" id="ARBA00022692"/>
    </source>
</evidence>
<evidence type="ECO:0000256" key="7">
    <source>
        <dbReference type="SAM" id="Phobius"/>
    </source>
</evidence>
<evidence type="ECO:0000313" key="9">
    <source>
        <dbReference type="Proteomes" id="UP000008021"/>
    </source>
</evidence>
<dbReference type="STRING" id="40149.A0A0E0C2H2"/>
<keyword evidence="2 7" id="KW-0812">Transmembrane</keyword>
<name>A0A0E0C2H2_9ORYZ</name>
<dbReference type="HOGENOM" id="CLU_062329_2_2_1"/>
<protein>
    <submittedName>
        <fullName evidence="8">Uncharacterized protein</fullName>
    </submittedName>
</protein>
<dbReference type="EnsemblPlants" id="OMERI01G15560.1">
    <property type="protein sequence ID" value="OMERI01G15560.1"/>
    <property type="gene ID" value="OMERI01G15560"/>
</dbReference>
<evidence type="ECO:0000256" key="5">
    <source>
        <dbReference type="ARBA" id="ARBA00023136"/>
    </source>
</evidence>
<evidence type="ECO:0000256" key="1">
    <source>
        <dbReference type="ARBA" id="ARBA00004127"/>
    </source>
</evidence>
<dbReference type="eggNOG" id="ENOG502QT9I">
    <property type="taxonomic scope" value="Eukaryota"/>
</dbReference>
<reference evidence="8" key="1">
    <citation type="submission" date="2015-04" db="UniProtKB">
        <authorList>
            <consortium name="EnsemblPlants"/>
        </authorList>
    </citation>
    <scope>IDENTIFICATION</scope>
</reference>
<feature type="transmembrane region" description="Helical" evidence="7">
    <location>
        <begin position="93"/>
        <end position="116"/>
    </location>
</feature>